<dbReference type="RefSeq" id="WP_126076072.1">
    <property type="nucleotide sequence ID" value="NZ_CP051166.1"/>
</dbReference>
<proteinExistence type="predicted"/>
<gene>
    <name evidence="1" type="ORF">EJB06_21535</name>
</gene>
<evidence type="ECO:0000313" key="2">
    <source>
        <dbReference type="Proteomes" id="UP000278085"/>
    </source>
</evidence>
<protein>
    <submittedName>
        <fullName evidence="1">Uncharacterized protein</fullName>
    </submittedName>
</protein>
<accession>A0A430HHB8</accession>
<keyword evidence="2" id="KW-1185">Reference proteome</keyword>
<dbReference type="Proteomes" id="UP000278085">
    <property type="component" value="Unassembled WGS sequence"/>
</dbReference>
<comment type="caution">
    <text evidence="1">The sequence shown here is derived from an EMBL/GenBank/DDBJ whole genome shotgun (WGS) entry which is preliminary data.</text>
</comment>
<dbReference type="EMBL" id="RXLQ01000012">
    <property type="protein sequence ID" value="RSZ56918.1"/>
    <property type="molecule type" value="Genomic_DNA"/>
</dbReference>
<name>A0A430HHB8_9BURK</name>
<dbReference type="AlphaFoldDB" id="A0A430HHB8"/>
<sequence>MFAAFCPPTPQDERRCFHAAQQPPRNRQAIGTQSARNMLAFFDARAAQGVIDLFTQAGQGAPGR</sequence>
<evidence type="ECO:0000313" key="1">
    <source>
        <dbReference type="EMBL" id="RSZ56918.1"/>
    </source>
</evidence>
<reference evidence="1 2" key="1">
    <citation type="submission" date="2018-12" db="EMBL/GenBank/DDBJ databases">
        <authorList>
            <person name="Yang E."/>
        </authorList>
    </citation>
    <scope>NUCLEOTIDE SEQUENCE [LARGE SCALE GENOMIC DNA]</scope>
    <source>
        <strain evidence="1 2">SOD</strain>
    </source>
</reference>
<organism evidence="1 2">
    <name type="scientific">Massilia atriviolacea</name>
    <dbReference type="NCBI Taxonomy" id="2495579"/>
    <lineage>
        <taxon>Bacteria</taxon>
        <taxon>Pseudomonadati</taxon>
        <taxon>Pseudomonadota</taxon>
        <taxon>Betaproteobacteria</taxon>
        <taxon>Burkholderiales</taxon>
        <taxon>Oxalobacteraceae</taxon>
        <taxon>Telluria group</taxon>
        <taxon>Massilia</taxon>
    </lineage>
</organism>